<protein>
    <submittedName>
        <fullName evidence="4">Uncharacterized protein</fullName>
    </submittedName>
</protein>
<name>A0A9Q0QQL9_9MAGN</name>
<evidence type="ECO:0000313" key="4">
    <source>
        <dbReference type="EMBL" id="KAJ4968265.1"/>
    </source>
</evidence>
<dbReference type="GO" id="GO:0030687">
    <property type="term" value="C:preribosome, large subunit precursor"/>
    <property type="evidence" value="ECO:0007669"/>
    <property type="project" value="TreeGrafter"/>
</dbReference>
<keyword evidence="1" id="KW-0547">Nucleotide-binding</keyword>
<dbReference type="GO" id="GO:0005524">
    <property type="term" value="F:ATP binding"/>
    <property type="evidence" value="ECO:0007669"/>
    <property type="project" value="UniProtKB-KW"/>
</dbReference>
<evidence type="ECO:0000256" key="1">
    <source>
        <dbReference type="ARBA" id="ARBA00022741"/>
    </source>
</evidence>
<reference evidence="4" key="1">
    <citation type="journal article" date="2023" name="Plant J.">
        <title>The genome of the king protea, Protea cynaroides.</title>
        <authorList>
            <person name="Chang J."/>
            <person name="Duong T.A."/>
            <person name="Schoeman C."/>
            <person name="Ma X."/>
            <person name="Roodt D."/>
            <person name="Barker N."/>
            <person name="Li Z."/>
            <person name="Van de Peer Y."/>
            <person name="Mizrachi E."/>
        </authorList>
    </citation>
    <scope>NUCLEOTIDE SEQUENCE</scope>
    <source>
        <tissue evidence="4">Young leaves</tissue>
    </source>
</reference>
<evidence type="ECO:0000256" key="2">
    <source>
        <dbReference type="ARBA" id="ARBA00022840"/>
    </source>
</evidence>
<dbReference type="AlphaFoldDB" id="A0A9Q0QQL9"/>
<feature type="region of interest" description="Disordered" evidence="3">
    <location>
        <begin position="277"/>
        <end position="300"/>
    </location>
</feature>
<keyword evidence="5" id="KW-1185">Reference proteome</keyword>
<dbReference type="GO" id="GO:0000027">
    <property type="term" value="P:ribosomal large subunit assembly"/>
    <property type="evidence" value="ECO:0007669"/>
    <property type="project" value="TreeGrafter"/>
</dbReference>
<comment type="caution">
    <text evidence="4">The sequence shown here is derived from an EMBL/GenBank/DDBJ whole genome shotgun (WGS) entry which is preliminary data.</text>
</comment>
<dbReference type="Proteomes" id="UP001141806">
    <property type="component" value="Unassembled WGS sequence"/>
</dbReference>
<dbReference type="GO" id="GO:0005634">
    <property type="term" value="C:nucleus"/>
    <property type="evidence" value="ECO:0007669"/>
    <property type="project" value="TreeGrafter"/>
</dbReference>
<dbReference type="GO" id="GO:0000055">
    <property type="term" value="P:ribosomal large subunit export from nucleus"/>
    <property type="evidence" value="ECO:0007669"/>
    <property type="project" value="TreeGrafter"/>
</dbReference>
<dbReference type="OrthoDB" id="5186at2759"/>
<sequence>MLLSNSFSRNGNLVQTDVVDLFGSDLPMECEEGMKFAWSDGILLQGLNAILDHRAEVFIPELGCTFKCTPSFRVFACQNPSSQGEGKAFQNHFLIASLRHFEALVFKFDCFDLFLESRHLGMTDLTAEHCAPQQSSATRHDRVNWTTKHSLAPWHDLVYLTTKRSTSRALDTSAPQLDRVKFTAEHSSVPQHLRDLRSTRPSACPSNPDRGALLGTSKPGHDQVNLTSECSAPQHINTSQNLSTSALPSKLNHGALRTMTLGHDRVNLIAKHSLKPPHDQVNLTMGRSLAPQPDRVNLTP</sequence>
<dbReference type="PANTHER" id="PTHR48103:SF2">
    <property type="entry name" value="MIDASIN"/>
    <property type="match status" value="1"/>
</dbReference>
<dbReference type="PANTHER" id="PTHR48103">
    <property type="entry name" value="MIDASIN-RELATED"/>
    <property type="match status" value="1"/>
</dbReference>
<accession>A0A9Q0QQL9</accession>
<keyword evidence="2" id="KW-0067">ATP-binding</keyword>
<evidence type="ECO:0000256" key="3">
    <source>
        <dbReference type="SAM" id="MobiDB-lite"/>
    </source>
</evidence>
<proteinExistence type="predicted"/>
<organism evidence="4 5">
    <name type="scientific">Protea cynaroides</name>
    <dbReference type="NCBI Taxonomy" id="273540"/>
    <lineage>
        <taxon>Eukaryota</taxon>
        <taxon>Viridiplantae</taxon>
        <taxon>Streptophyta</taxon>
        <taxon>Embryophyta</taxon>
        <taxon>Tracheophyta</taxon>
        <taxon>Spermatophyta</taxon>
        <taxon>Magnoliopsida</taxon>
        <taxon>Proteales</taxon>
        <taxon>Proteaceae</taxon>
        <taxon>Protea</taxon>
    </lineage>
</organism>
<evidence type="ECO:0000313" key="5">
    <source>
        <dbReference type="Proteomes" id="UP001141806"/>
    </source>
</evidence>
<gene>
    <name evidence="4" type="ORF">NE237_014966</name>
</gene>
<dbReference type="EMBL" id="JAMYWD010000006">
    <property type="protein sequence ID" value="KAJ4968265.1"/>
    <property type="molecule type" value="Genomic_DNA"/>
</dbReference>